<feature type="binding site" evidence="12">
    <location>
        <position position="96"/>
    </location>
    <ligand>
        <name>Mg(2+)</name>
        <dbReference type="ChEBI" id="CHEBI:18420"/>
        <label>1</label>
        <note>catalytic</note>
    </ligand>
</feature>
<evidence type="ECO:0000256" key="5">
    <source>
        <dbReference type="ARBA" id="ARBA00022605"/>
    </source>
</evidence>
<keyword evidence="7 13" id="KW-0378">Hydrolase</keyword>
<dbReference type="AlphaFoldDB" id="A0A369W1H1"/>
<dbReference type="GO" id="GO:0046872">
    <property type="term" value="F:metal ion binding"/>
    <property type="evidence" value="ECO:0007669"/>
    <property type="project" value="UniProtKB-KW"/>
</dbReference>
<sequence>MTNPSSGPLEPIRIAQTLGACADAARPITLAMFRTQLSVDNKLDKGFDPVTAADRDAETAIRATIAAAFPDHSIIGEEWDAKSTASPYCWIVDPIDGTRAFITGVPVWGTLVGLTENGRAIAGLMEQPHSGERWLAVDGQLTATRHGTPFPARASGVTELAQARASTTSPEHFSGAHLEGWDALCREVLVTRYGLDCYAYCLLASGHLDLVVEAGLKNVDIAPLVPIIEAAGGVVSTWNGERAEQGGTCVAAATPQLHEQAMKILSDAMLR</sequence>
<dbReference type="InterPro" id="IPR000760">
    <property type="entry name" value="Inositol_monophosphatase-like"/>
</dbReference>
<dbReference type="PROSITE" id="PS00629">
    <property type="entry name" value="IMP_1"/>
    <property type="match status" value="1"/>
</dbReference>
<dbReference type="NCBIfam" id="TIGR02067">
    <property type="entry name" value="his_9_HisN"/>
    <property type="match status" value="1"/>
</dbReference>
<name>A0A369W1H1_9HYPH</name>
<evidence type="ECO:0000256" key="10">
    <source>
        <dbReference type="ARBA" id="ARBA00049158"/>
    </source>
</evidence>
<accession>A0A369W1H1</accession>
<evidence type="ECO:0000256" key="6">
    <source>
        <dbReference type="ARBA" id="ARBA00022723"/>
    </source>
</evidence>
<protein>
    <recommendedName>
        <fullName evidence="4 11">Histidinol-phosphatase</fullName>
        <ecNumber evidence="4 11">3.1.3.15</ecNumber>
    </recommendedName>
</protein>
<evidence type="ECO:0000313" key="14">
    <source>
        <dbReference type="Proteomes" id="UP000253759"/>
    </source>
</evidence>
<dbReference type="EMBL" id="QQNH01000017">
    <property type="protein sequence ID" value="RDE08388.1"/>
    <property type="molecule type" value="Genomic_DNA"/>
</dbReference>
<evidence type="ECO:0000256" key="11">
    <source>
        <dbReference type="NCBIfam" id="TIGR02067"/>
    </source>
</evidence>
<dbReference type="InterPro" id="IPR020583">
    <property type="entry name" value="Inositol_monoP_metal-BS"/>
</dbReference>
<evidence type="ECO:0000313" key="13">
    <source>
        <dbReference type="EMBL" id="RDE08388.1"/>
    </source>
</evidence>
<evidence type="ECO:0000256" key="1">
    <source>
        <dbReference type="ARBA" id="ARBA00001946"/>
    </source>
</evidence>
<organism evidence="13 14">
    <name type="scientific">Pelagibacterium lacus</name>
    <dbReference type="NCBI Taxonomy" id="2282655"/>
    <lineage>
        <taxon>Bacteria</taxon>
        <taxon>Pseudomonadati</taxon>
        <taxon>Pseudomonadota</taxon>
        <taxon>Alphaproteobacteria</taxon>
        <taxon>Hyphomicrobiales</taxon>
        <taxon>Devosiaceae</taxon>
        <taxon>Pelagibacterium</taxon>
    </lineage>
</organism>
<dbReference type="PANTHER" id="PTHR43200:SF6">
    <property type="entry name" value="3'(2'),5'-BISPHOSPHATE NUCLEOTIDASE"/>
    <property type="match status" value="1"/>
</dbReference>
<proteinExistence type="inferred from homology"/>
<reference evidence="14" key="1">
    <citation type="submission" date="2018-07" db="EMBL/GenBank/DDBJ databases">
        <authorList>
            <person name="Liu B.-T."/>
            <person name="Du Z."/>
        </authorList>
    </citation>
    <scope>NUCLEOTIDE SEQUENCE [LARGE SCALE GENOMIC DNA]</scope>
    <source>
        <strain evidence="14">XYN52</strain>
    </source>
</reference>
<dbReference type="SUPFAM" id="SSF56655">
    <property type="entry name" value="Carbohydrate phosphatase"/>
    <property type="match status" value="1"/>
</dbReference>
<feature type="binding site" evidence="12">
    <location>
        <position position="95"/>
    </location>
    <ligand>
        <name>Mg(2+)</name>
        <dbReference type="ChEBI" id="CHEBI:18420"/>
        <label>1</label>
        <note>catalytic</note>
    </ligand>
</feature>
<keyword evidence="14" id="KW-1185">Reference proteome</keyword>
<dbReference type="Gene3D" id="3.40.190.80">
    <property type="match status" value="1"/>
</dbReference>
<evidence type="ECO:0000256" key="3">
    <source>
        <dbReference type="ARBA" id="ARBA00009759"/>
    </source>
</evidence>
<comment type="cofactor">
    <cofactor evidence="1 12">
        <name>Mg(2+)</name>
        <dbReference type="ChEBI" id="CHEBI:18420"/>
    </cofactor>
</comment>
<evidence type="ECO:0000256" key="2">
    <source>
        <dbReference type="ARBA" id="ARBA00004970"/>
    </source>
</evidence>
<comment type="caution">
    <text evidence="13">The sequence shown here is derived from an EMBL/GenBank/DDBJ whole genome shotgun (WGS) entry which is preliminary data.</text>
</comment>
<keyword evidence="9" id="KW-0368">Histidine biosynthesis</keyword>
<evidence type="ECO:0000256" key="8">
    <source>
        <dbReference type="ARBA" id="ARBA00022842"/>
    </source>
</evidence>
<comment type="pathway">
    <text evidence="2">Amino-acid biosynthesis; L-histidine biosynthesis; L-histidine from 5-phospho-alpha-D-ribose 1-diphosphate: step 8/9.</text>
</comment>
<dbReference type="PRINTS" id="PR00377">
    <property type="entry name" value="IMPHPHTASES"/>
</dbReference>
<dbReference type="GO" id="GO:0004401">
    <property type="term" value="F:histidinol-phosphatase activity"/>
    <property type="evidence" value="ECO:0007669"/>
    <property type="project" value="UniProtKB-UniRule"/>
</dbReference>
<keyword evidence="8 12" id="KW-0460">Magnesium</keyword>
<dbReference type="RefSeq" id="WP_114646366.1">
    <property type="nucleotide sequence ID" value="NZ_QQNH01000017.1"/>
</dbReference>
<evidence type="ECO:0000256" key="4">
    <source>
        <dbReference type="ARBA" id="ARBA00013085"/>
    </source>
</evidence>
<dbReference type="Pfam" id="PF00459">
    <property type="entry name" value="Inositol_P"/>
    <property type="match status" value="1"/>
</dbReference>
<keyword evidence="5" id="KW-0028">Amino-acid biosynthesis</keyword>
<dbReference type="Gene3D" id="3.30.540.10">
    <property type="entry name" value="Fructose-1,6-Bisphosphatase, subunit A, domain 1"/>
    <property type="match status" value="1"/>
</dbReference>
<dbReference type="EC" id="3.1.3.15" evidence="4 11"/>
<dbReference type="InterPro" id="IPR051090">
    <property type="entry name" value="Inositol_monoP_superfamily"/>
</dbReference>
<evidence type="ECO:0000256" key="12">
    <source>
        <dbReference type="PIRSR" id="PIRSR600760-2"/>
    </source>
</evidence>
<dbReference type="GO" id="GO:0000105">
    <property type="term" value="P:L-histidine biosynthetic process"/>
    <property type="evidence" value="ECO:0007669"/>
    <property type="project" value="UniProtKB-UniRule"/>
</dbReference>
<gene>
    <name evidence="13" type="primary">hisN</name>
    <name evidence="13" type="ORF">DVH29_11710</name>
</gene>
<comment type="similarity">
    <text evidence="3">Belongs to the inositol monophosphatase superfamily.</text>
</comment>
<dbReference type="CDD" id="cd01641">
    <property type="entry name" value="Bacterial_IMPase_like_1"/>
    <property type="match status" value="1"/>
</dbReference>
<evidence type="ECO:0000256" key="9">
    <source>
        <dbReference type="ARBA" id="ARBA00023102"/>
    </source>
</evidence>
<dbReference type="OrthoDB" id="9785695at2"/>
<dbReference type="InterPro" id="IPR011809">
    <property type="entry name" value="His_9_proposed"/>
</dbReference>
<keyword evidence="6 12" id="KW-0479">Metal-binding</keyword>
<dbReference type="UniPathway" id="UPA00031">
    <property type="reaction ID" value="UER00013"/>
</dbReference>
<feature type="binding site" evidence="12">
    <location>
        <position position="93"/>
    </location>
    <ligand>
        <name>Mg(2+)</name>
        <dbReference type="ChEBI" id="CHEBI:18420"/>
        <label>2</label>
    </ligand>
</feature>
<dbReference type="Proteomes" id="UP000253759">
    <property type="component" value="Unassembled WGS sequence"/>
</dbReference>
<evidence type="ECO:0000256" key="7">
    <source>
        <dbReference type="ARBA" id="ARBA00022801"/>
    </source>
</evidence>
<dbReference type="PANTHER" id="PTHR43200">
    <property type="entry name" value="PHOSPHATASE"/>
    <property type="match status" value="1"/>
</dbReference>
<feature type="binding site" evidence="12">
    <location>
        <position position="77"/>
    </location>
    <ligand>
        <name>Mg(2+)</name>
        <dbReference type="ChEBI" id="CHEBI:18420"/>
        <label>1</label>
        <note>catalytic</note>
    </ligand>
</feature>
<feature type="binding site" evidence="12">
    <location>
        <position position="220"/>
    </location>
    <ligand>
        <name>Mg(2+)</name>
        <dbReference type="ChEBI" id="CHEBI:18420"/>
        <label>2</label>
    </ligand>
</feature>
<comment type="catalytic activity">
    <reaction evidence="10">
        <text>L-histidinol phosphate + H2O = L-histidinol + phosphate</text>
        <dbReference type="Rhea" id="RHEA:14465"/>
        <dbReference type="ChEBI" id="CHEBI:15377"/>
        <dbReference type="ChEBI" id="CHEBI:43474"/>
        <dbReference type="ChEBI" id="CHEBI:57699"/>
        <dbReference type="ChEBI" id="CHEBI:57980"/>
        <dbReference type="EC" id="3.1.3.15"/>
    </reaction>
</comment>